<evidence type="ECO:0000259" key="8">
    <source>
        <dbReference type="PROSITE" id="PS50928"/>
    </source>
</evidence>
<dbReference type="Proteomes" id="UP000199598">
    <property type="component" value="Unassembled WGS sequence"/>
</dbReference>
<feature type="transmembrane region" description="Helical" evidence="7">
    <location>
        <begin position="227"/>
        <end position="245"/>
    </location>
</feature>
<keyword evidence="3" id="KW-1003">Cell membrane</keyword>
<dbReference type="InterPro" id="IPR005769">
    <property type="entry name" value="PhnE/PtxC"/>
</dbReference>
<feature type="transmembrane region" description="Helical" evidence="7">
    <location>
        <begin position="257"/>
        <end position="276"/>
    </location>
</feature>
<dbReference type="InterPro" id="IPR035906">
    <property type="entry name" value="MetI-like_sf"/>
</dbReference>
<feature type="transmembrane region" description="Helical" evidence="7">
    <location>
        <begin position="29"/>
        <end position="49"/>
    </location>
</feature>
<evidence type="ECO:0000256" key="4">
    <source>
        <dbReference type="ARBA" id="ARBA00022692"/>
    </source>
</evidence>
<keyword evidence="2 7" id="KW-0813">Transport</keyword>
<dbReference type="Gene3D" id="1.10.3720.10">
    <property type="entry name" value="MetI-like"/>
    <property type="match status" value="1"/>
</dbReference>
<dbReference type="NCBIfam" id="TIGR01097">
    <property type="entry name" value="PhnE"/>
    <property type="match status" value="1"/>
</dbReference>
<dbReference type="PROSITE" id="PS50928">
    <property type="entry name" value="ABC_TM1"/>
    <property type="match status" value="1"/>
</dbReference>
<evidence type="ECO:0000313" key="9">
    <source>
        <dbReference type="EMBL" id="SFK69658.1"/>
    </source>
</evidence>
<keyword evidence="6 7" id="KW-0472">Membrane</keyword>
<evidence type="ECO:0000256" key="1">
    <source>
        <dbReference type="ARBA" id="ARBA00004651"/>
    </source>
</evidence>
<feature type="transmembrane region" description="Helical" evidence="7">
    <location>
        <begin position="100"/>
        <end position="119"/>
    </location>
</feature>
<dbReference type="RefSeq" id="WP_167550306.1">
    <property type="nucleotide sequence ID" value="NZ_FOSK01000008.1"/>
</dbReference>
<feature type="transmembrane region" description="Helical" evidence="7">
    <location>
        <begin position="146"/>
        <end position="167"/>
    </location>
</feature>
<evidence type="ECO:0000256" key="5">
    <source>
        <dbReference type="ARBA" id="ARBA00022989"/>
    </source>
</evidence>
<accession>A0A1I4BLK1</accession>
<organism evidence="9 10">
    <name type="scientific">Pseudovibrio ascidiaceicola</name>
    <dbReference type="NCBI Taxonomy" id="285279"/>
    <lineage>
        <taxon>Bacteria</taxon>
        <taxon>Pseudomonadati</taxon>
        <taxon>Pseudomonadota</taxon>
        <taxon>Alphaproteobacteria</taxon>
        <taxon>Hyphomicrobiales</taxon>
        <taxon>Stappiaceae</taxon>
        <taxon>Pseudovibrio</taxon>
    </lineage>
</organism>
<evidence type="ECO:0000256" key="7">
    <source>
        <dbReference type="RuleBase" id="RU363032"/>
    </source>
</evidence>
<dbReference type="CDD" id="cd06261">
    <property type="entry name" value="TM_PBP2"/>
    <property type="match status" value="1"/>
</dbReference>
<comment type="caution">
    <text evidence="9">The sequence shown here is derived from an EMBL/GenBank/DDBJ whole genome shotgun (WGS) entry which is preliminary data.</text>
</comment>
<comment type="subcellular location">
    <subcellularLocation>
        <location evidence="1 7">Cell membrane</location>
        <topology evidence="1 7">Multi-pass membrane protein</topology>
    </subcellularLocation>
</comment>
<evidence type="ECO:0000256" key="3">
    <source>
        <dbReference type="ARBA" id="ARBA00022475"/>
    </source>
</evidence>
<name>A0A1I4BLK1_9HYPH</name>
<keyword evidence="10" id="KW-1185">Reference proteome</keyword>
<dbReference type="Pfam" id="PF00528">
    <property type="entry name" value="BPD_transp_1"/>
    <property type="match status" value="1"/>
</dbReference>
<dbReference type="InterPro" id="IPR000515">
    <property type="entry name" value="MetI-like"/>
</dbReference>
<protein>
    <submittedName>
        <fullName evidence="9">Phosphonate transport system permease protein</fullName>
    </submittedName>
</protein>
<evidence type="ECO:0000256" key="2">
    <source>
        <dbReference type="ARBA" id="ARBA00022448"/>
    </source>
</evidence>
<sequence>MAAHLALAEASRLAEISQAYERVARRRTLYTLSLLGLCVLCIFGGLFVADQANSGGFWAGLDKFFDYPAELFIGAYEEGVIGLFALVLQYFPYLVETVNIALVSTLLAFFLGGALSFVASRNLVSNRLGVAVMRRVMDVFRAFPEIVIALLLVLIFGPSPVAAVIAVTTHTIGALAKQFSEVNENCDLKAAEGIRSVGGNWMEQIRFGILPQVLPNFLSYTLLRLEVNVRASAILGFVGAGGLGAELKMVVDWNYGADILVIIFMLVLSITSIDYLSGWMRQKLIGQTGQV</sequence>
<dbReference type="PANTHER" id="PTHR30043">
    <property type="entry name" value="PHOSPHONATES TRANSPORT SYSTEM PERMEASE PROTEIN"/>
    <property type="match status" value="1"/>
</dbReference>
<keyword evidence="4 7" id="KW-0812">Transmembrane</keyword>
<reference evidence="9 10" key="1">
    <citation type="submission" date="2016-10" db="EMBL/GenBank/DDBJ databases">
        <authorList>
            <person name="Varghese N."/>
            <person name="Submissions S."/>
        </authorList>
    </citation>
    <scope>NUCLEOTIDE SEQUENCE [LARGE SCALE GENOMIC DNA]</scope>
    <source>
        <strain evidence="9 10">DSM 16392</strain>
    </source>
</reference>
<comment type="similarity">
    <text evidence="7">Belongs to the binding-protein-dependent transport system permease family.</text>
</comment>
<proteinExistence type="inferred from homology"/>
<dbReference type="EMBL" id="FOSK01000008">
    <property type="protein sequence ID" value="SFK69658.1"/>
    <property type="molecule type" value="Genomic_DNA"/>
</dbReference>
<evidence type="ECO:0000313" key="10">
    <source>
        <dbReference type="Proteomes" id="UP000199598"/>
    </source>
</evidence>
<feature type="domain" description="ABC transmembrane type-1" evidence="8">
    <location>
        <begin position="94"/>
        <end position="274"/>
    </location>
</feature>
<evidence type="ECO:0000256" key="6">
    <source>
        <dbReference type="ARBA" id="ARBA00023136"/>
    </source>
</evidence>
<dbReference type="PANTHER" id="PTHR30043:SF1">
    <property type="entry name" value="ABC TRANSPORT SYSTEM PERMEASE PROTEIN P69"/>
    <property type="match status" value="1"/>
</dbReference>
<dbReference type="SUPFAM" id="SSF161098">
    <property type="entry name" value="MetI-like"/>
    <property type="match status" value="1"/>
</dbReference>
<gene>
    <name evidence="9" type="ORF">SAMN04488518_10825</name>
</gene>
<feature type="transmembrane region" description="Helical" evidence="7">
    <location>
        <begin position="69"/>
        <end position="88"/>
    </location>
</feature>
<keyword evidence="5 7" id="KW-1133">Transmembrane helix</keyword>